<feature type="compositionally biased region" description="Polar residues" evidence="1">
    <location>
        <begin position="164"/>
        <end position="179"/>
    </location>
</feature>
<feature type="region of interest" description="Disordered" evidence="1">
    <location>
        <begin position="738"/>
        <end position="850"/>
    </location>
</feature>
<comment type="caution">
    <text evidence="2">The sequence shown here is derived from an EMBL/GenBank/DDBJ whole genome shotgun (WGS) entry which is preliminary data.</text>
</comment>
<dbReference type="RefSeq" id="XP_028886742.1">
    <property type="nucleotide sequence ID" value="XM_029022196.1"/>
</dbReference>
<evidence type="ECO:0000313" key="2">
    <source>
        <dbReference type="EMBL" id="ORC92676.1"/>
    </source>
</evidence>
<dbReference type="AlphaFoldDB" id="A0A1X0P6V8"/>
<organism evidence="2 3">
    <name type="scientific">Trypanosoma theileri</name>
    <dbReference type="NCBI Taxonomy" id="67003"/>
    <lineage>
        <taxon>Eukaryota</taxon>
        <taxon>Discoba</taxon>
        <taxon>Euglenozoa</taxon>
        <taxon>Kinetoplastea</taxon>
        <taxon>Metakinetoplastina</taxon>
        <taxon>Trypanosomatida</taxon>
        <taxon>Trypanosomatidae</taxon>
        <taxon>Trypanosoma</taxon>
    </lineage>
</organism>
<dbReference type="GeneID" id="39981976"/>
<feature type="compositionally biased region" description="Basic residues" evidence="1">
    <location>
        <begin position="962"/>
        <end position="972"/>
    </location>
</feature>
<feature type="compositionally biased region" description="Polar residues" evidence="1">
    <location>
        <begin position="1120"/>
        <end position="1131"/>
    </location>
</feature>
<dbReference type="InterPro" id="IPR036815">
    <property type="entry name" value="14-3-3_dom_sf"/>
</dbReference>
<feature type="compositionally biased region" description="Polar residues" evidence="1">
    <location>
        <begin position="330"/>
        <end position="365"/>
    </location>
</feature>
<proteinExistence type="predicted"/>
<feature type="region of interest" description="Disordered" evidence="1">
    <location>
        <begin position="130"/>
        <end position="189"/>
    </location>
</feature>
<evidence type="ECO:0000256" key="1">
    <source>
        <dbReference type="SAM" id="MobiDB-lite"/>
    </source>
</evidence>
<sequence>MKSHGAEVSSLVKELQSSVGISTPSVPIPSVTSMMRNEFLPLMQSLEQSSEILSKTYALELALTLARFDALLKEEERRIFVCVFDSLSRHLLKDLHHFVEVEGLLQQDVLFLKELAERCRMIDHVCTCRTRNNNNSNNNNNNNNNNNSSIGNVSSSGALKENTRSTLIPSSSLPDTTSPRVVVDGKGQQTTQDVVDGVSVNCSFSELQQVFHGNVGNNQQFVQPIATPLMMTSGSGNVNTNANEVVSNQFNDSLTPANRMFQQQLPLGTIPSRNNNGKQTTSCRREDFLDFLMGRLSKSDITSLVDIVFPHDSSCEKNQTPVNSDEKVTSMGSTQTNNTSFLAENGKNNSNDNPVNQFGNNPQPMETVTPIHFSQKVDDSDCNTQVNDGFKTEEQQGRYSLSPSSTGSRTVNHTALYLNMLIETLVFPKSSAAPSLNSSFGSVEEVERNGSSVDVVTNVVDRWRGGNIQPSDLGGRLLEVPSKSALGLLSTVFPSLHNFTEEFRKFAEMVAEEGFYTSSFRGSGSGGVGGNSTVDSPRDNSRRMQGVFPRSKVSGNGLPLRDNYGDVPHLNITGALMADAGGSIRPADVVFYAFIRSIQELEKDSVVVITPRGEVQKRTKETISTEESTTLRTMTIPRQMVMQLELMIKQVQESIAGIQVMQEQIREEVTLLVFRVITTIVDFLIPAVYFVDRRVVLFYRKWMCDMYRLLWEEDLLDRFSALVMNSIPEVPHEISTTAISLPPNAPVNTPQTRTSATPPNTSITPTQGRVSVGSSSSGGSRRRSGGKSGSSVTVTKRTDTPTLPEKEKPKVEVEETTKEKEKEKENNMEVYISPGNAYSRASRNSGNGNDSQAFSNAASALVSSLFFSQVSVADVDPHSFGFFDDPAVLLAESLLEDTSTDTPPPRGVLITRLMAALLRGTNTDKLRRLASMQERTVRSRPRKERSPEMQPVVLRKTASTLRGRRQPLRKKNTPSPLKVTPAAPTPPPPLPPPIQPLVGTESKTEATAAAAAQQQQQQQQQQQLRLRYPIVTNVDEVKALYNSALSEAEILLSPLDPIRAALVQNTVDFLVSGLHNVTEAYEILDAYLDDVGGEPIQPLVTGRVALDSNSDHSRGGVDGSGSNNLHSAFNPLNPSDSPFSVISVRRAKAMPSDTIASSGTTGVRGHTSHGSHTMLSKRSAHVDKENSSAAVMVLPLIPKVIPSWNSKEESEQFFLILSLLRREYISLRNSLGVAALATKTEAKETSIK</sequence>
<evidence type="ECO:0000313" key="3">
    <source>
        <dbReference type="Proteomes" id="UP000192257"/>
    </source>
</evidence>
<feature type="compositionally biased region" description="Basic and acidic residues" evidence="1">
    <location>
        <begin position="796"/>
        <end position="827"/>
    </location>
</feature>
<feature type="region of interest" description="Disordered" evidence="1">
    <location>
        <begin position="927"/>
        <end position="1005"/>
    </location>
</feature>
<feature type="region of interest" description="Disordered" evidence="1">
    <location>
        <begin position="1110"/>
        <end position="1131"/>
    </location>
</feature>
<feature type="compositionally biased region" description="Polar residues" evidence="1">
    <location>
        <begin position="839"/>
        <end position="850"/>
    </location>
</feature>
<dbReference type="EMBL" id="NBCO01000003">
    <property type="protein sequence ID" value="ORC92676.1"/>
    <property type="molecule type" value="Genomic_DNA"/>
</dbReference>
<dbReference type="VEuPathDB" id="TriTrypDB:TM35_000034290"/>
<dbReference type="Proteomes" id="UP000192257">
    <property type="component" value="Unassembled WGS sequence"/>
</dbReference>
<feature type="compositionally biased region" description="Low complexity" evidence="1">
    <location>
        <begin position="132"/>
        <end position="156"/>
    </location>
</feature>
<protein>
    <submittedName>
        <fullName evidence="2">Uncharacterized protein</fullName>
    </submittedName>
</protein>
<keyword evidence="3" id="KW-1185">Reference proteome</keyword>
<feature type="region of interest" description="Disordered" evidence="1">
    <location>
        <begin position="315"/>
        <end position="365"/>
    </location>
</feature>
<feature type="compositionally biased region" description="Pro residues" evidence="1">
    <location>
        <begin position="983"/>
        <end position="995"/>
    </location>
</feature>
<dbReference type="SUPFAM" id="SSF48445">
    <property type="entry name" value="14-3-3 protein"/>
    <property type="match status" value="1"/>
</dbReference>
<accession>A0A1X0P6V8</accession>
<feature type="region of interest" description="Disordered" evidence="1">
    <location>
        <begin position="522"/>
        <end position="552"/>
    </location>
</feature>
<dbReference type="OrthoDB" id="273803at2759"/>
<gene>
    <name evidence="2" type="ORF">TM35_000034290</name>
</gene>
<name>A0A1X0P6V8_9TRYP</name>
<reference evidence="2 3" key="1">
    <citation type="submission" date="2017-03" db="EMBL/GenBank/DDBJ databases">
        <title>An alternative strategy for trypanosome survival in the mammalian bloodstream revealed through genome and transcriptome analysis of the ubiquitous bovine parasite Trypanosoma (Megatrypanum) theileri.</title>
        <authorList>
            <person name="Kelly S."/>
            <person name="Ivens A."/>
            <person name="Mott A."/>
            <person name="O'Neill E."/>
            <person name="Emms D."/>
            <person name="Macleod O."/>
            <person name="Voorheis P."/>
            <person name="Matthews J."/>
            <person name="Matthews K."/>
            <person name="Carrington M."/>
        </authorList>
    </citation>
    <scope>NUCLEOTIDE SEQUENCE [LARGE SCALE GENOMIC DNA]</scope>
    <source>
        <strain evidence="2">Edinburgh</strain>
    </source>
</reference>
<feature type="compositionally biased region" description="Polar residues" evidence="1">
    <location>
        <begin position="746"/>
        <end position="767"/>
    </location>
</feature>
<feature type="region of interest" description="Disordered" evidence="1">
    <location>
        <begin position="1153"/>
        <end position="1182"/>
    </location>
</feature>
<feature type="compositionally biased region" description="Low complexity" evidence="1">
    <location>
        <begin position="768"/>
        <end position="779"/>
    </location>
</feature>